<dbReference type="PANTHER" id="PTHR34925:SF2">
    <property type="entry name" value="PAZ DOMAIN-CONTAINING PROTEIN"/>
    <property type="match status" value="1"/>
</dbReference>
<proteinExistence type="predicted"/>
<dbReference type="PANTHER" id="PTHR34925">
    <property type="match status" value="1"/>
</dbReference>
<dbReference type="Proteomes" id="UP000001542">
    <property type="component" value="Unassembled WGS sequence"/>
</dbReference>
<name>A2FE87_TRIV3</name>
<protein>
    <submittedName>
        <fullName evidence="2">Uncharacterized protein</fullName>
    </submittedName>
</protein>
<dbReference type="EMBL" id="DS113744">
    <property type="protein sequence ID" value="EAX96778.1"/>
    <property type="molecule type" value="Genomic_DNA"/>
</dbReference>
<feature type="region of interest" description="Disordered" evidence="1">
    <location>
        <begin position="59"/>
        <end position="338"/>
    </location>
</feature>
<evidence type="ECO:0000313" key="2">
    <source>
        <dbReference type="EMBL" id="EAX96778.1"/>
    </source>
</evidence>
<dbReference type="OrthoDB" id="6159333at2759"/>
<keyword evidence="3" id="KW-1185">Reference proteome</keyword>
<reference evidence="2" key="2">
    <citation type="journal article" date="2007" name="Science">
        <title>Draft genome sequence of the sexually transmitted pathogen Trichomonas vaginalis.</title>
        <authorList>
            <person name="Carlton J.M."/>
            <person name="Hirt R.P."/>
            <person name="Silva J.C."/>
            <person name="Delcher A.L."/>
            <person name="Schatz M."/>
            <person name="Zhao Q."/>
            <person name="Wortman J.R."/>
            <person name="Bidwell S.L."/>
            <person name="Alsmark U.C.M."/>
            <person name="Besteiro S."/>
            <person name="Sicheritz-Ponten T."/>
            <person name="Noel C.J."/>
            <person name="Dacks J.B."/>
            <person name="Foster P.G."/>
            <person name="Simillion C."/>
            <person name="Van de Peer Y."/>
            <person name="Miranda-Saavedra D."/>
            <person name="Barton G.J."/>
            <person name="Westrop G.D."/>
            <person name="Mueller S."/>
            <person name="Dessi D."/>
            <person name="Fiori P.L."/>
            <person name="Ren Q."/>
            <person name="Paulsen I."/>
            <person name="Zhang H."/>
            <person name="Bastida-Corcuera F.D."/>
            <person name="Simoes-Barbosa A."/>
            <person name="Brown M.T."/>
            <person name="Hayes R.D."/>
            <person name="Mukherjee M."/>
            <person name="Okumura C.Y."/>
            <person name="Schneider R."/>
            <person name="Smith A.J."/>
            <person name="Vanacova S."/>
            <person name="Villalvazo M."/>
            <person name="Haas B.J."/>
            <person name="Pertea M."/>
            <person name="Feldblyum T.V."/>
            <person name="Utterback T.R."/>
            <person name="Shu C.L."/>
            <person name="Osoegawa K."/>
            <person name="de Jong P.J."/>
            <person name="Hrdy I."/>
            <person name="Horvathova L."/>
            <person name="Zubacova Z."/>
            <person name="Dolezal P."/>
            <person name="Malik S.B."/>
            <person name="Logsdon J.M. Jr."/>
            <person name="Henze K."/>
            <person name="Gupta A."/>
            <person name="Wang C.C."/>
            <person name="Dunne R.L."/>
            <person name="Upcroft J.A."/>
            <person name="Upcroft P."/>
            <person name="White O."/>
            <person name="Salzberg S.L."/>
            <person name="Tang P."/>
            <person name="Chiu C.-H."/>
            <person name="Lee Y.-S."/>
            <person name="Embley T.M."/>
            <person name="Coombs G.H."/>
            <person name="Mottram J.C."/>
            <person name="Tachezy J."/>
            <person name="Fraser-Liggett C.M."/>
            <person name="Johnson P.J."/>
        </authorList>
    </citation>
    <scope>NUCLEOTIDE SEQUENCE [LARGE SCALE GENOMIC DNA]</scope>
    <source>
        <strain evidence="2">G3</strain>
    </source>
</reference>
<feature type="compositionally biased region" description="Basic and acidic residues" evidence="1">
    <location>
        <begin position="78"/>
        <end position="246"/>
    </location>
</feature>
<dbReference type="AlphaFoldDB" id="A2FE87"/>
<evidence type="ECO:0000256" key="1">
    <source>
        <dbReference type="SAM" id="MobiDB-lite"/>
    </source>
</evidence>
<accession>A2FE87</accession>
<feature type="compositionally biased region" description="Polar residues" evidence="1">
    <location>
        <begin position="59"/>
        <end position="77"/>
    </location>
</feature>
<reference evidence="2" key="1">
    <citation type="submission" date="2006-10" db="EMBL/GenBank/DDBJ databases">
        <authorList>
            <person name="Amadeo P."/>
            <person name="Zhao Q."/>
            <person name="Wortman J."/>
            <person name="Fraser-Liggett C."/>
            <person name="Carlton J."/>
        </authorList>
    </citation>
    <scope>NUCLEOTIDE SEQUENCE</scope>
    <source>
        <strain evidence="2">G3</strain>
    </source>
</reference>
<dbReference type="VEuPathDB" id="TrichDB:TVAG_227010"/>
<feature type="compositionally biased region" description="Polar residues" evidence="1">
    <location>
        <begin position="256"/>
        <end position="275"/>
    </location>
</feature>
<sequence>MSVNNLVKTGKITINLLHGLPIKIYKMNNSKKIHRSPNKMMKNSITQSQRMYMKINQSQKKIPNINQSQKMKTNINQKPKEENKYQSKPKDENKHQSKPKDENKHQSKPKDENKYQSKPKDENKHQSKPKDENKYQSKPKDENKYQSKPKDENKHQSKPKDENKHQSKPKDENKYQSKPKDENKYQSKPKDENKHQSKPKDENKHQSKPKDENKHQSKPKEDSRDQPNLKDHSIERKQSSQNRKDYNPFAEWTPNKDLQNEQQQNAQKPSYQNTDKQNDEKQHDSKPKNFNKDKPWKNKDKDKSISKDKYKDMQNGKYESDYKDKDKENKQNQKKNAKDKNGIDIKIIRKSCYYLFESFDPSITDEELLRSEEYAIKFPDHEPQGEITIFNTISSILADYLIECFSIKRKSPNTTHKVPKLSSVMMPLLPPPSIIPVQFKYVDEDNVEASIFKTKQTSIKECKMLLEKAIFRLKVDFILYSYELLEIKSNSINYSTYSEILKQFNGLILLAATSNKNETMSICVYILMLNDNKVDEKTEKLRDIFQEYFNKNKLIRCMYCNSSYMEGDDSKCIEYYHPGKRIPLESGLMEKEIDIDGETKLMVNFTCCGNHYLDEPGCQQKLRPNHVEDYEISELIIENEIF</sequence>
<dbReference type="InParanoid" id="A2FE87"/>
<evidence type="ECO:0000313" key="3">
    <source>
        <dbReference type="Proteomes" id="UP000001542"/>
    </source>
</evidence>
<gene>
    <name evidence="2" type="ORF">TVAG_216810</name>
</gene>
<dbReference type="VEuPathDB" id="TrichDB:TVAGG3_0803230"/>
<feature type="compositionally biased region" description="Basic and acidic residues" evidence="1">
    <location>
        <begin position="276"/>
        <end position="338"/>
    </location>
</feature>
<organism evidence="2 3">
    <name type="scientific">Trichomonas vaginalis (strain ATCC PRA-98 / G3)</name>
    <dbReference type="NCBI Taxonomy" id="412133"/>
    <lineage>
        <taxon>Eukaryota</taxon>
        <taxon>Metamonada</taxon>
        <taxon>Parabasalia</taxon>
        <taxon>Trichomonadida</taxon>
        <taxon>Trichomonadidae</taxon>
        <taxon>Trichomonas</taxon>
    </lineage>
</organism>
<dbReference type="eggNOG" id="KOG3544">
    <property type="taxonomic scope" value="Eukaryota"/>
</dbReference>